<dbReference type="GO" id="GO:0051213">
    <property type="term" value="F:dioxygenase activity"/>
    <property type="evidence" value="ECO:0007669"/>
    <property type="project" value="UniProtKB-KW"/>
</dbReference>
<evidence type="ECO:0000313" key="8">
    <source>
        <dbReference type="Proteomes" id="UP000502617"/>
    </source>
</evidence>
<protein>
    <submittedName>
        <fullName evidence="7">2OG-Fe(II) oxygenase</fullName>
    </submittedName>
</protein>
<evidence type="ECO:0000256" key="5">
    <source>
        <dbReference type="ARBA" id="ARBA00023004"/>
    </source>
</evidence>
<comment type="cofactor">
    <cofactor evidence="1">
        <name>L-ascorbate</name>
        <dbReference type="ChEBI" id="CHEBI:38290"/>
    </cofactor>
</comment>
<feature type="domain" description="Fe2OG dioxygenase" evidence="6">
    <location>
        <begin position="93"/>
        <end position="193"/>
    </location>
</feature>
<keyword evidence="8" id="KW-1185">Reference proteome</keyword>
<keyword evidence="4" id="KW-0560">Oxidoreductase</keyword>
<dbReference type="EMBL" id="MT162466">
    <property type="protein sequence ID" value="QIN96706.1"/>
    <property type="molecule type" value="Genomic_DNA"/>
</dbReference>
<dbReference type="Gene3D" id="2.60.120.620">
    <property type="entry name" value="q2cbj1_9rhob like domain"/>
    <property type="match status" value="1"/>
</dbReference>
<accession>A0A6G8R5P3</accession>
<dbReference type="RefSeq" id="YP_010669086.1">
    <property type="nucleotide sequence ID" value="NC_070959.1"/>
</dbReference>
<dbReference type="Pfam" id="PF13640">
    <property type="entry name" value="2OG-FeII_Oxy_3"/>
    <property type="match status" value="1"/>
</dbReference>
<dbReference type="GO" id="GO:0005506">
    <property type="term" value="F:iron ion binding"/>
    <property type="evidence" value="ECO:0007669"/>
    <property type="project" value="InterPro"/>
</dbReference>
<keyword evidence="2" id="KW-0479">Metal-binding</keyword>
<dbReference type="InterPro" id="IPR005123">
    <property type="entry name" value="Oxoglu/Fe-dep_dioxygenase_dom"/>
</dbReference>
<dbReference type="KEGG" id="vg:77945240"/>
<keyword evidence="3" id="KW-0223">Dioxygenase</keyword>
<proteinExistence type="predicted"/>
<reference evidence="7 8" key="1">
    <citation type="submission" date="2020-03" db="EMBL/GenBank/DDBJ databases">
        <title>The Isolation and Genome Sequence of a Novel Cyanophage S-N03 from the Huanghai Sea, China.</title>
        <authorList>
            <person name="Jiang T."/>
        </authorList>
    </citation>
    <scope>NUCLEOTIDE SEQUENCE [LARGE SCALE GENOMIC DNA]</scope>
</reference>
<evidence type="ECO:0000313" key="7">
    <source>
        <dbReference type="EMBL" id="QIN96706.1"/>
    </source>
</evidence>
<dbReference type="SMART" id="SM00702">
    <property type="entry name" value="P4Hc"/>
    <property type="match status" value="1"/>
</dbReference>
<dbReference type="PROSITE" id="PS51471">
    <property type="entry name" value="FE2OG_OXY"/>
    <property type="match status" value="1"/>
</dbReference>
<organism evidence="7 8">
    <name type="scientific">Synechococcus phage S-N03</name>
    <dbReference type="NCBI Taxonomy" id="2718943"/>
    <lineage>
        <taxon>Viruses</taxon>
        <taxon>Duplodnaviria</taxon>
        <taxon>Heunggongvirae</taxon>
        <taxon>Uroviricota</taxon>
        <taxon>Caudoviricetes</taxon>
        <taxon>Pantevenvirales</taxon>
        <taxon>Kyanoviridae</taxon>
        <taxon>Huanghaivirus</taxon>
        <taxon>Huanghaivirus snothree</taxon>
    </lineage>
</organism>
<evidence type="ECO:0000256" key="4">
    <source>
        <dbReference type="ARBA" id="ARBA00023002"/>
    </source>
</evidence>
<keyword evidence="5" id="KW-0408">Iron</keyword>
<dbReference type="GeneID" id="77945240"/>
<evidence type="ECO:0000259" key="6">
    <source>
        <dbReference type="PROSITE" id="PS51471"/>
    </source>
</evidence>
<evidence type="ECO:0000256" key="2">
    <source>
        <dbReference type="ARBA" id="ARBA00022723"/>
    </source>
</evidence>
<dbReference type="InterPro" id="IPR044862">
    <property type="entry name" value="Pro_4_hyd_alph_FE2OG_OXY"/>
</dbReference>
<dbReference type="GO" id="GO:0016705">
    <property type="term" value="F:oxidoreductase activity, acting on paired donors, with incorporation or reduction of molecular oxygen"/>
    <property type="evidence" value="ECO:0007669"/>
    <property type="project" value="InterPro"/>
</dbReference>
<dbReference type="Proteomes" id="UP000502617">
    <property type="component" value="Segment"/>
</dbReference>
<evidence type="ECO:0000256" key="1">
    <source>
        <dbReference type="ARBA" id="ARBA00001961"/>
    </source>
</evidence>
<sequence>MPSKLRYEDPDFFLGNLGRDEIDNSIISSIEKSNPDFHIGGVVGVDEPRLNVNSRDCLTGWIKTSEVNFIEQGMRKIIHNVNALLWKYDLKGEWQTDIQITKYSKVGHHYTWHPDNSKDDPRGKDLGRVITLVYCLARTEDYEGGEFDLRKPNNKTASMKFDRGDFIVFPSHLWHRVRPLKGGERTTLVGWYS</sequence>
<dbReference type="InterPro" id="IPR006620">
    <property type="entry name" value="Pro_4_hyd_alph"/>
</dbReference>
<name>A0A6G8R5P3_9CAUD</name>
<dbReference type="GO" id="GO:0031418">
    <property type="term" value="F:L-ascorbic acid binding"/>
    <property type="evidence" value="ECO:0007669"/>
    <property type="project" value="InterPro"/>
</dbReference>
<evidence type="ECO:0000256" key="3">
    <source>
        <dbReference type="ARBA" id="ARBA00022964"/>
    </source>
</evidence>